<dbReference type="EMBL" id="CABWLR010000002">
    <property type="protein sequence ID" value="VXB24257.1"/>
    <property type="molecule type" value="Genomic_DNA"/>
</dbReference>
<proteinExistence type="predicted"/>
<evidence type="ECO:0000313" key="2">
    <source>
        <dbReference type="EMBL" id="VXB24257.1"/>
    </source>
</evidence>
<feature type="transmembrane region" description="Helical" evidence="1">
    <location>
        <begin position="12"/>
        <end position="36"/>
    </location>
</feature>
<dbReference type="Proteomes" id="UP000430202">
    <property type="component" value="Unassembled WGS sequence"/>
</dbReference>
<keyword evidence="3" id="KW-1185">Reference proteome</keyword>
<keyword evidence="1" id="KW-1133">Transmembrane helix</keyword>
<evidence type="ECO:0000256" key="1">
    <source>
        <dbReference type="SAM" id="Phobius"/>
    </source>
</evidence>
<sequence>MNIKVSGYTKRAIIGGLISLAFIGLGTLMLGNLSGYEAKVLIKSSLTGLNTLCNTIVLASATILALMLTLLGVSSGTNSKLKNDHYMHIMQIAKLDTAIFIASLLFFLVFNLPVTESENIPSSYFDAIYYITIAVSAILSSALIVVVLMLYNTIINIIKIIGLGRTDHPLIKDSDDDKSDNENENSED</sequence>
<organism evidence="2 3">
    <name type="scientific">Maribacter litoralis</name>
    <dbReference type="NCBI Taxonomy" id="2059726"/>
    <lineage>
        <taxon>Bacteria</taxon>
        <taxon>Pseudomonadati</taxon>
        <taxon>Bacteroidota</taxon>
        <taxon>Flavobacteriia</taxon>
        <taxon>Flavobacteriales</taxon>
        <taxon>Flavobacteriaceae</taxon>
        <taxon>Maribacter</taxon>
    </lineage>
</organism>
<evidence type="ECO:0000313" key="3">
    <source>
        <dbReference type="Proteomes" id="UP000430202"/>
    </source>
</evidence>
<name>A0A653P3D7_9FLAO</name>
<keyword evidence="1" id="KW-0472">Membrane</keyword>
<dbReference type="RefSeq" id="WP_201304104.1">
    <property type="nucleotide sequence ID" value="NZ_LR733271.1"/>
</dbReference>
<protein>
    <submittedName>
        <fullName evidence="2">Uncharacterized protein</fullName>
    </submittedName>
</protein>
<keyword evidence="1" id="KW-0812">Transmembrane</keyword>
<feature type="transmembrane region" description="Helical" evidence="1">
    <location>
        <begin position="127"/>
        <end position="151"/>
    </location>
</feature>
<gene>
    <name evidence="2" type="ORF">MARI151_20104</name>
</gene>
<reference evidence="2 3" key="1">
    <citation type="submission" date="2019-10" db="EMBL/GenBank/DDBJ databases">
        <authorList>
            <person name="Karimi E."/>
        </authorList>
    </citation>
    <scope>NUCLEOTIDE SEQUENCE [LARGE SCALE GENOMIC DNA]</scope>
    <source>
        <strain evidence="2">Maribacter sp. 151</strain>
    </source>
</reference>
<feature type="transmembrane region" description="Helical" evidence="1">
    <location>
        <begin position="56"/>
        <end position="74"/>
    </location>
</feature>
<dbReference type="AlphaFoldDB" id="A0A653P3D7"/>
<accession>A0A653P3D7</accession>
<feature type="transmembrane region" description="Helical" evidence="1">
    <location>
        <begin position="95"/>
        <end position="115"/>
    </location>
</feature>